<reference evidence="12" key="1">
    <citation type="submission" date="2021-06" db="EMBL/GenBank/DDBJ databases">
        <authorList>
            <person name="Kallberg Y."/>
            <person name="Tangrot J."/>
            <person name="Rosling A."/>
        </authorList>
    </citation>
    <scope>NUCLEOTIDE SEQUENCE</scope>
    <source>
        <strain evidence="12">IA702</strain>
    </source>
</reference>
<dbReference type="PROSITE" id="PS50172">
    <property type="entry name" value="BRCT"/>
    <property type="match status" value="1"/>
</dbReference>
<dbReference type="FunFam" id="3.40.50.10190:FF:000001">
    <property type="entry name" value="Replication factor C subunit 1"/>
    <property type="match status" value="1"/>
</dbReference>
<evidence type="ECO:0000256" key="5">
    <source>
        <dbReference type="ARBA" id="ARBA00022705"/>
    </source>
</evidence>
<evidence type="ECO:0000256" key="8">
    <source>
        <dbReference type="ARBA" id="ARBA00023125"/>
    </source>
</evidence>
<dbReference type="FunFam" id="1.10.8.60:FF:000021">
    <property type="entry name" value="Replication factor C subunit 1"/>
    <property type="match status" value="1"/>
</dbReference>
<dbReference type="CDD" id="cd00009">
    <property type="entry name" value="AAA"/>
    <property type="match status" value="1"/>
</dbReference>
<organism evidence="12 13">
    <name type="scientific">Paraglomus occultum</name>
    <dbReference type="NCBI Taxonomy" id="144539"/>
    <lineage>
        <taxon>Eukaryota</taxon>
        <taxon>Fungi</taxon>
        <taxon>Fungi incertae sedis</taxon>
        <taxon>Mucoromycota</taxon>
        <taxon>Glomeromycotina</taxon>
        <taxon>Glomeromycetes</taxon>
        <taxon>Paraglomerales</taxon>
        <taxon>Paraglomeraceae</taxon>
        <taxon>Paraglomus</taxon>
    </lineage>
</organism>
<protein>
    <recommendedName>
        <fullName evidence="3">Replication factor C subunit 1</fullName>
    </recommendedName>
</protein>
<dbReference type="PANTHER" id="PTHR23389:SF6">
    <property type="entry name" value="REPLICATION FACTOR C SUBUNIT 1"/>
    <property type="match status" value="1"/>
</dbReference>
<evidence type="ECO:0000256" key="1">
    <source>
        <dbReference type="ARBA" id="ARBA00004123"/>
    </source>
</evidence>
<keyword evidence="13" id="KW-1185">Reference proteome</keyword>
<dbReference type="InterPro" id="IPR036420">
    <property type="entry name" value="BRCT_dom_sf"/>
</dbReference>
<feature type="region of interest" description="Disordered" evidence="10">
    <location>
        <begin position="1"/>
        <end position="82"/>
    </location>
</feature>
<dbReference type="SUPFAM" id="SSF52113">
    <property type="entry name" value="BRCT domain"/>
    <property type="match status" value="1"/>
</dbReference>
<dbReference type="Gene3D" id="3.40.50.10190">
    <property type="entry name" value="BRCT domain"/>
    <property type="match status" value="1"/>
</dbReference>
<gene>
    <name evidence="12" type="ORF">POCULU_LOCUS7984</name>
</gene>
<evidence type="ECO:0000256" key="9">
    <source>
        <dbReference type="ARBA" id="ARBA00023242"/>
    </source>
</evidence>
<dbReference type="CDD" id="cd17752">
    <property type="entry name" value="BRCT_RFC1"/>
    <property type="match status" value="1"/>
</dbReference>
<accession>A0A9N9GM46</accession>
<dbReference type="GO" id="GO:0005524">
    <property type="term" value="F:ATP binding"/>
    <property type="evidence" value="ECO:0007669"/>
    <property type="project" value="UniProtKB-KW"/>
</dbReference>
<dbReference type="InterPro" id="IPR003593">
    <property type="entry name" value="AAA+_ATPase"/>
</dbReference>
<dbReference type="Gene3D" id="1.20.272.10">
    <property type="match status" value="1"/>
</dbReference>
<dbReference type="InterPro" id="IPR013725">
    <property type="entry name" value="DNA_replication_fac_RFC1_C"/>
</dbReference>
<keyword evidence="4" id="KW-0597">Phosphoprotein</keyword>
<keyword evidence="7" id="KW-0067">ATP-binding</keyword>
<evidence type="ECO:0000259" key="11">
    <source>
        <dbReference type="PROSITE" id="PS50172"/>
    </source>
</evidence>
<dbReference type="InterPro" id="IPR008921">
    <property type="entry name" value="DNA_pol3_clamp-load_cplx_C"/>
</dbReference>
<dbReference type="SMART" id="SM00382">
    <property type="entry name" value="AAA"/>
    <property type="match status" value="1"/>
</dbReference>
<evidence type="ECO:0000313" key="12">
    <source>
        <dbReference type="EMBL" id="CAG8611776.1"/>
    </source>
</evidence>
<dbReference type="SMART" id="SM00292">
    <property type="entry name" value="BRCT"/>
    <property type="match status" value="1"/>
</dbReference>
<feature type="compositionally biased region" description="Basic and acidic residues" evidence="10">
    <location>
        <begin position="40"/>
        <end position="50"/>
    </location>
</feature>
<feature type="domain" description="BRCT" evidence="11">
    <location>
        <begin position="107"/>
        <end position="185"/>
    </location>
</feature>
<dbReference type="InterPro" id="IPR047854">
    <property type="entry name" value="RFC_lid"/>
</dbReference>
<keyword evidence="9" id="KW-0539">Nucleus</keyword>
<dbReference type="InterPro" id="IPR001357">
    <property type="entry name" value="BRCT_dom"/>
</dbReference>
<dbReference type="Pfam" id="PF00533">
    <property type="entry name" value="BRCT"/>
    <property type="match status" value="1"/>
</dbReference>
<dbReference type="GO" id="GO:0005634">
    <property type="term" value="C:nucleus"/>
    <property type="evidence" value="ECO:0007669"/>
    <property type="project" value="UniProtKB-SubCell"/>
</dbReference>
<evidence type="ECO:0000256" key="4">
    <source>
        <dbReference type="ARBA" id="ARBA00022553"/>
    </source>
</evidence>
<evidence type="ECO:0000313" key="13">
    <source>
        <dbReference type="Proteomes" id="UP000789572"/>
    </source>
</evidence>
<dbReference type="Proteomes" id="UP000789572">
    <property type="component" value="Unassembled WGS sequence"/>
</dbReference>
<dbReference type="GO" id="GO:0016887">
    <property type="term" value="F:ATP hydrolysis activity"/>
    <property type="evidence" value="ECO:0007669"/>
    <property type="project" value="InterPro"/>
</dbReference>
<dbReference type="SUPFAM" id="SSF48019">
    <property type="entry name" value="post-AAA+ oligomerization domain-like"/>
    <property type="match status" value="1"/>
</dbReference>
<dbReference type="GO" id="GO:0006271">
    <property type="term" value="P:DNA strand elongation involved in DNA replication"/>
    <property type="evidence" value="ECO:0007669"/>
    <property type="project" value="UniProtKB-ARBA"/>
</dbReference>
<dbReference type="AlphaFoldDB" id="A0A9N9GM46"/>
<feature type="compositionally biased region" description="Basic and acidic residues" evidence="10">
    <location>
        <begin position="60"/>
        <end position="76"/>
    </location>
</feature>
<dbReference type="InterPro" id="IPR012178">
    <property type="entry name" value="RFC1"/>
</dbReference>
<sequence>NTKQETDSDDSVSMDFYETSKSSNSRRTVTPNTSQKPRKRKEDNDSEKAPVSKGKKKLKKADDGGEHTAADQEKSSGTKKTGVHHYFQYLQKKTGPVAPGSKSIPVGAENCLAGLTFVFTGELESLSREEAQDLAKRYGAKVTISPSSRTSYVVVGADAGPKKLEKIEQLKIKTLTEDEFLEFIRTSPTRDNITTSKPSKSTKKAKVVENEKMLVDEPVIVSSTSNSQGPVAQLWVDKYKPQKLTELVGNQTQVTRLQKWLEQWETNLRSDFKQTDKNSLAFRAALLSGAPGVGKTTAAHLVGKLQGYDVMEFNASDTRNKKAIENAIKIATSNRSIAGYLQSETSNIKADEKGKQKEKTAPSKSNKLLIIMDEVDGMSAGDRGGIAELTSLIKKTQVPIICICNDRQSQKVKTLATICLDLKFQRPRVESVRSRILTIACRENVKIPPNVIDQLTSSARSDIRQVLNMLSTYFLSAKNIDYDQGKALSKSSEKNFVMNPWDVTAKLFSKLTWSQSSNLTMSDKLELYFNDYDIIPLMVHENYLKHSPARAQRLAQEAKSNTAMKVYAMDFFSKAADSISDGDLLDRMIRGPQQHWTLMPAHAVLSCVQPASFIYGDSIHTGGYGGPYSFPSWLGQNSKAQKHQRQLKELHSHMRMRVSGDKTEVRLSYIPTLAPGLSLPLAGEDGISKVIEKMDEYYLNREDWDSLMELGIGPNSSNKLLSSVNTKVKTAFTRKYNSTTHPVPLLGVATVSKAPTSAVVVPDIEEAYIKQKGSNVFKAASGKGAKSTRGRVI</sequence>
<dbReference type="InterPro" id="IPR027417">
    <property type="entry name" value="P-loop_NTPase"/>
</dbReference>
<comment type="similarity">
    <text evidence="2">Belongs to the activator 1 large subunit family.</text>
</comment>
<dbReference type="Gene3D" id="1.10.8.60">
    <property type="match status" value="1"/>
</dbReference>
<evidence type="ECO:0000256" key="7">
    <source>
        <dbReference type="ARBA" id="ARBA00022840"/>
    </source>
</evidence>
<dbReference type="GO" id="GO:0003689">
    <property type="term" value="F:DNA clamp loader activity"/>
    <property type="evidence" value="ECO:0007669"/>
    <property type="project" value="InterPro"/>
</dbReference>
<dbReference type="Pfam" id="PF08519">
    <property type="entry name" value="RFC1"/>
    <property type="match status" value="1"/>
</dbReference>
<dbReference type="FunFam" id="1.20.272.10:FF:000005">
    <property type="entry name" value="Replication factor C subunit 1"/>
    <property type="match status" value="1"/>
</dbReference>
<dbReference type="GO" id="GO:0006281">
    <property type="term" value="P:DNA repair"/>
    <property type="evidence" value="ECO:0007669"/>
    <property type="project" value="InterPro"/>
</dbReference>
<keyword evidence="5" id="KW-0235">DNA replication</keyword>
<feature type="non-terminal residue" evidence="12">
    <location>
        <position position="793"/>
    </location>
</feature>
<keyword evidence="6" id="KW-0547">Nucleotide-binding</keyword>
<evidence type="ECO:0000256" key="3">
    <source>
        <dbReference type="ARBA" id="ARBA00020401"/>
    </source>
</evidence>
<dbReference type="CDD" id="cd18140">
    <property type="entry name" value="HLD_clamp_RFC"/>
    <property type="match status" value="1"/>
</dbReference>
<dbReference type="EMBL" id="CAJVPJ010002052">
    <property type="protein sequence ID" value="CAG8611776.1"/>
    <property type="molecule type" value="Genomic_DNA"/>
</dbReference>
<dbReference type="PANTHER" id="PTHR23389">
    <property type="entry name" value="CHROMOSOME TRANSMISSION FIDELITY FACTOR 18"/>
    <property type="match status" value="1"/>
</dbReference>
<evidence type="ECO:0000256" key="2">
    <source>
        <dbReference type="ARBA" id="ARBA00006116"/>
    </source>
</evidence>
<evidence type="ECO:0000256" key="10">
    <source>
        <dbReference type="SAM" id="MobiDB-lite"/>
    </source>
</evidence>
<dbReference type="GO" id="GO:0003677">
    <property type="term" value="F:DNA binding"/>
    <property type="evidence" value="ECO:0007669"/>
    <property type="project" value="UniProtKB-KW"/>
</dbReference>
<dbReference type="InterPro" id="IPR003959">
    <property type="entry name" value="ATPase_AAA_core"/>
</dbReference>
<name>A0A9N9GM46_9GLOM</name>
<comment type="subcellular location">
    <subcellularLocation>
        <location evidence="1">Nucleus</location>
    </subcellularLocation>
</comment>
<dbReference type="OrthoDB" id="446168at2759"/>
<evidence type="ECO:0000256" key="6">
    <source>
        <dbReference type="ARBA" id="ARBA00022741"/>
    </source>
</evidence>
<dbReference type="GO" id="GO:0005663">
    <property type="term" value="C:DNA replication factor C complex"/>
    <property type="evidence" value="ECO:0007669"/>
    <property type="project" value="InterPro"/>
</dbReference>
<proteinExistence type="inferred from homology"/>
<feature type="compositionally biased region" description="Polar residues" evidence="10">
    <location>
        <begin position="19"/>
        <end position="35"/>
    </location>
</feature>
<dbReference type="Gene3D" id="3.40.50.300">
    <property type="entry name" value="P-loop containing nucleotide triphosphate hydrolases"/>
    <property type="match status" value="1"/>
</dbReference>
<dbReference type="FunFam" id="3.40.50.300:FF:000395">
    <property type="entry name" value="Replication factor C subunit 1"/>
    <property type="match status" value="1"/>
</dbReference>
<dbReference type="Pfam" id="PF00004">
    <property type="entry name" value="AAA"/>
    <property type="match status" value="1"/>
</dbReference>
<dbReference type="Pfam" id="PF25361">
    <property type="entry name" value="AAA_lid_RFC1"/>
    <property type="match status" value="1"/>
</dbReference>
<comment type="caution">
    <text evidence="12">The sequence shown here is derived from an EMBL/GenBank/DDBJ whole genome shotgun (WGS) entry which is preliminary data.</text>
</comment>
<dbReference type="PIRSF" id="PIRSF036578">
    <property type="entry name" value="RFC1"/>
    <property type="match status" value="1"/>
</dbReference>
<keyword evidence="8" id="KW-0238">DNA-binding</keyword>
<dbReference type="SUPFAM" id="SSF52540">
    <property type="entry name" value="P-loop containing nucleoside triphosphate hydrolases"/>
    <property type="match status" value="1"/>
</dbReference>